<dbReference type="GO" id="GO:0003677">
    <property type="term" value="F:DNA binding"/>
    <property type="evidence" value="ECO:0007669"/>
    <property type="project" value="UniProtKB-KW"/>
</dbReference>
<name>A0A2T5BL36_9RHOB</name>
<dbReference type="InterPro" id="IPR036390">
    <property type="entry name" value="WH_DNA-bd_sf"/>
</dbReference>
<dbReference type="InterPro" id="IPR012318">
    <property type="entry name" value="HTH_CRP"/>
</dbReference>
<sequence length="274" mass="30865">MDRQGSNHALIFFNQVVDLCYDGGSMYDGVNRYDGVSMRVDVMDDSEFRDIRKLEILAQMTDENFRKLTRRAYVQNFPVRVELITEGEPSDFLHIVLSGSVDLFSAWNGREASLATVRPISTLVLAATIRDAPYLMSARTLEKSRIALIPSKDVRTVFDADNAFARAIVAELAQCYRSVVKNIKELKLRTSLERLANYLLRQQGRAGGEAVFDLDFEKRRLASVLGMTPEHLSRAFKGLQPHGVTVNGTRITIDNRSALEKFARPNPLIDDFSS</sequence>
<dbReference type="AlphaFoldDB" id="A0A2T5BL36"/>
<dbReference type="InterPro" id="IPR018490">
    <property type="entry name" value="cNMP-bd_dom_sf"/>
</dbReference>
<keyword evidence="7" id="KW-1185">Reference proteome</keyword>
<comment type="caution">
    <text evidence="6">The sequence shown here is derived from an EMBL/GenBank/DDBJ whole genome shotgun (WGS) entry which is preliminary data.</text>
</comment>
<protein>
    <submittedName>
        <fullName evidence="6">CRP/FNR family transcriptional activator FtrB</fullName>
    </submittedName>
</protein>
<dbReference type="Pfam" id="PF13545">
    <property type="entry name" value="HTH_Crp_2"/>
    <property type="match status" value="1"/>
</dbReference>
<keyword evidence="1" id="KW-0805">Transcription regulation</keyword>
<dbReference type="InterPro" id="IPR036388">
    <property type="entry name" value="WH-like_DNA-bd_sf"/>
</dbReference>
<dbReference type="Proteomes" id="UP000243859">
    <property type="component" value="Unassembled WGS sequence"/>
</dbReference>
<dbReference type="InterPro" id="IPR050397">
    <property type="entry name" value="Env_Response_Regulators"/>
</dbReference>
<dbReference type="InterPro" id="IPR000595">
    <property type="entry name" value="cNMP-bd_dom"/>
</dbReference>
<dbReference type="InterPro" id="IPR014710">
    <property type="entry name" value="RmlC-like_jellyroll"/>
</dbReference>
<dbReference type="GO" id="GO:0005829">
    <property type="term" value="C:cytosol"/>
    <property type="evidence" value="ECO:0007669"/>
    <property type="project" value="TreeGrafter"/>
</dbReference>
<dbReference type="CDD" id="cd00038">
    <property type="entry name" value="CAP_ED"/>
    <property type="match status" value="1"/>
</dbReference>
<dbReference type="PANTHER" id="PTHR24567">
    <property type="entry name" value="CRP FAMILY TRANSCRIPTIONAL REGULATORY PROTEIN"/>
    <property type="match status" value="1"/>
</dbReference>
<evidence type="ECO:0000259" key="4">
    <source>
        <dbReference type="PROSITE" id="PS50042"/>
    </source>
</evidence>
<gene>
    <name evidence="6" type="ORF">C8N32_1356</name>
</gene>
<dbReference type="GO" id="GO:0003700">
    <property type="term" value="F:DNA-binding transcription factor activity"/>
    <property type="evidence" value="ECO:0007669"/>
    <property type="project" value="TreeGrafter"/>
</dbReference>
<dbReference type="EMBL" id="QAAA01000035">
    <property type="protein sequence ID" value="PTM99714.1"/>
    <property type="molecule type" value="Genomic_DNA"/>
</dbReference>
<dbReference type="Gene3D" id="1.10.10.10">
    <property type="entry name" value="Winged helix-like DNA-binding domain superfamily/Winged helix DNA-binding domain"/>
    <property type="match status" value="1"/>
</dbReference>
<dbReference type="Gene3D" id="2.60.120.10">
    <property type="entry name" value="Jelly Rolls"/>
    <property type="match status" value="1"/>
</dbReference>
<evidence type="ECO:0000313" key="7">
    <source>
        <dbReference type="Proteomes" id="UP000243859"/>
    </source>
</evidence>
<evidence type="ECO:0000256" key="2">
    <source>
        <dbReference type="ARBA" id="ARBA00023125"/>
    </source>
</evidence>
<dbReference type="PANTHER" id="PTHR24567:SF26">
    <property type="entry name" value="REGULATORY PROTEIN YEIL"/>
    <property type="match status" value="1"/>
</dbReference>
<accession>A0A2T5BL36</accession>
<evidence type="ECO:0000313" key="6">
    <source>
        <dbReference type="EMBL" id="PTM99714.1"/>
    </source>
</evidence>
<keyword evidence="2" id="KW-0238">DNA-binding</keyword>
<evidence type="ECO:0000259" key="5">
    <source>
        <dbReference type="PROSITE" id="PS51063"/>
    </source>
</evidence>
<dbReference type="PROSITE" id="PS50042">
    <property type="entry name" value="CNMP_BINDING_3"/>
    <property type="match status" value="1"/>
</dbReference>
<proteinExistence type="predicted"/>
<dbReference type="Pfam" id="PF00027">
    <property type="entry name" value="cNMP_binding"/>
    <property type="match status" value="1"/>
</dbReference>
<keyword evidence="3" id="KW-0804">Transcription</keyword>
<dbReference type="SUPFAM" id="SSF51206">
    <property type="entry name" value="cAMP-binding domain-like"/>
    <property type="match status" value="1"/>
</dbReference>
<dbReference type="PROSITE" id="PS51063">
    <property type="entry name" value="HTH_CRP_2"/>
    <property type="match status" value="1"/>
</dbReference>
<feature type="domain" description="HTH crp-type" evidence="5">
    <location>
        <begin position="189"/>
        <end position="257"/>
    </location>
</feature>
<evidence type="ECO:0000256" key="3">
    <source>
        <dbReference type="ARBA" id="ARBA00023163"/>
    </source>
</evidence>
<feature type="domain" description="Cyclic nucleotide-binding" evidence="4">
    <location>
        <begin position="56"/>
        <end position="175"/>
    </location>
</feature>
<dbReference type="SUPFAM" id="SSF46785">
    <property type="entry name" value="Winged helix' DNA-binding domain"/>
    <property type="match status" value="1"/>
</dbReference>
<dbReference type="NCBIfam" id="NF006901">
    <property type="entry name" value="PRK09392.1"/>
    <property type="match status" value="1"/>
</dbReference>
<evidence type="ECO:0000256" key="1">
    <source>
        <dbReference type="ARBA" id="ARBA00023015"/>
    </source>
</evidence>
<organism evidence="6 7">
    <name type="scientific">Rhodovulum imhoffii</name>
    <dbReference type="NCBI Taxonomy" id="365340"/>
    <lineage>
        <taxon>Bacteria</taxon>
        <taxon>Pseudomonadati</taxon>
        <taxon>Pseudomonadota</taxon>
        <taxon>Alphaproteobacteria</taxon>
        <taxon>Rhodobacterales</taxon>
        <taxon>Paracoccaceae</taxon>
        <taxon>Rhodovulum</taxon>
    </lineage>
</organism>
<reference evidence="6 7" key="1">
    <citation type="submission" date="2018-04" db="EMBL/GenBank/DDBJ databases">
        <title>Genomic Encyclopedia of Archaeal and Bacterial Type Strains, Phase II (KMG-II): from individual species to whole genera.</title>
        <authorList>
            <person name="Goeker M."/>
        </authorList>
    </citation>
    <scope>NUCLEOTIDE SEQUENCE [LARGE SCALE GENOMIC DNA]</scope>
    <source>
        <strain evidence="6 7">DSM 18064</strain>
    </source>
</reference>